<proteinExistence type="predicted"/>
<reference evidence="3 4" key="1">
    <citation type="submission" date="2015-09" db="EMBL/GenBank/DDBJ databases">
        <title>Sorangium comparison.</title>
        <authorList>
            <person name="Zaburannyi N."/>
            <person name="Bunk B."/>
            <person name="Overmann J."/>
            <person name="Mueller R."/>
        </authorList>
    </citation>
    <scope>NUCLEOTIDE SEQUENCE [LARGE SCALE GENOMIC DNA]</scope>
    <source>
        <strain evidence="3 4">So ce26</strain>
    </source>
</reference>
<dbReference type="AlphaFoldDB" id="A0A2L0EQQ2"/>
<name>A0A2L0EQQ2_SORCE</name>
<dbReference type="EMBL" id="CP012673">
    <property type="protein sequence ID" value="AUX41600.1"/>
    <property type="molecule type" value="Genomic_DNA"/>
</dbReference>
<keyword evidence="2" id="KW-1133">Transmembrane helix</keyword>
<feature type="region of interest" description="Disordered" evidence="1">
    <location>
        <begin position="183"/>
        <end position="206"/>
    </location>
</feature>
<organism evidence="3 4">
    <name type="scientific">Sorangium cellulosum</name>
    <name type="common">Polyangium cellulosum</name>
    <dbReference type="NCBI Taxonomy" id="56"/>
    <lineage>
        <taxon>Bacteria</taxon>
        <taxon>Pseudomonadati</taxon>
        <taxon>Myxococcota</taxon>
        <taxon>Polyangia</taxon>
        <taxon>Polyangiales</taxon>
        <taxon>Polyangiaceae</taxon>
        <taxon>Sorangium</taxon>
    </lineage>
</organism>
<gene>
    <name evidence="3" type="ORF">SOCE26_030210</name>
</gene>
<feature type="transmembrane region" description="Helical" evidence="2">
    <location>
        <begin position="211"/>
        <end position="232"/>
    </location>
</feature>
<keyword evidence="2" id="KW-0472">Membrane</keyword>
<keyword evidence="2" id="KW-0812">Transmembrane</keyword>
<evidence type="ECO:0008006" key="5">
    <source>
        <dbReference type="Google" id="ProtNLM"/>
    </source>
</evidence>
<feature type="transmembrane region" description="Helical" evidence="2">
    <location>
        <begin position="271"/>
        <end position="294"/>
    </location>
</feature>
<evidence type="ECO:0000256" key="2">
    <source>
        <dbReference type="SAM" id="Phobius"/>
    </source>
</evidence>
<sequence length="323" mass="33742">MTGARPARAEPSAADRQTARTLLIEGRKKRDAGDVAGARADFQAAHALMRVPTTGLDLARADEALGHLIEARETAYEVVHLPRGAQEPAAFTQARAAAAEIVERLDARIPSLVLRIEGAPADQVDARVDGQPIPPAALACPRKLNPGRHEVVVTAPGFQTERREVALKDAELAPVEVHIVLVPGRSAPPDGGEGQPPPEAPPRETRAPVPVWAWAAGGVGIAALAGSVAFAVEHAAARDALETECPGSVCDRRTHDVERMDALRGRWNRSLGLSVTLGVVGLAGVGAAVGGILLRPTAGNERAASLVPLVTPMTQGVVWQGVF</sequence>
<evidence type="ECO:0000313" key="4">
    <source>
        <dbReference type="Proteomes" id="UP000238348"/>
    </source>
</evidence>
<accession>A0A2L0EQQ2</accession>
<dbReference type="Proteomes" id="UP000238348">
    <property type="component" value="Chromosome"/>
</dbReference>
<evidence type="ECO:0000256" key="1">
    <source>
        <dbReference type="SAM" id="MobiDB-lite"/>
    </source>
</evidence>
<evidence type="ECO:0000313" key="3">
    <source>
        <dbReference type="EMBL" id="AUX41600.1"/>
    </source>
</evidence>
<protein>
    <recommendedName>
        <fullName evidence="5">PEGA domain-containing protein</fullName>
    </recommendedName>
</protein>